<dbReference type="InterPro" id="IPR001214">
    <property type="entry name" value="SET_dom"/>
</dbReference>
<feature type="compositionally biased region" description="Polar residues" evidence="6">
    <location>
        <begin position="692"/>
        <end position="707"/>
    </location>
</feature>
<dbReference type="SUPFAM" id="SSF82199">
    <property type="entry name" value="SET domain"/>
    <property type="match status" value="1"/>
</dbReference>
<feature type="compositionally biased region" description="Pro residues" evidence="6">
    <location>
        <begin position="1147"/>
        <end position="1159"/>
    </location>
</feature>
<feature type="compositionally biased region" description="Polar residues" evidence="6">
    <location>
        <begin position="567"/>
        <end position="581"/>
    </location>
</feature>
<dbReference type="AlphaFoldDB" id="A0A2H3JQ62"/>
<feature type="compositionally biased region" description="Pro residues" evidence="6">
    <location>
        <begin position="775"/>
        <end position="793"/>
    </location>
</feature>
<dbReference type="SMART" id="SM00317">
    <property type="entry name" value="SET"/>
    <property type="match status" value="1"/>
</dbReference>
<evidence type="ECO:0000256" key="6">
    <source>
        <dbReference type="SAM" id="MobiDB-lite"/>
    </source>
</evidence>
<keyword evidence="2 5" id="KW-0863">Zinc-finger</keyword>
<dbReference type="CDD" id="cd15550">
    <property type="entry name" value="PHD_MLL5"/>
    <property type="match status" value="1"/>
</dbReference>
<dbReference type="Proteomes" id="UP000218811">
    <property type="component" value="Unassembled WGS sequence"/>
</dbReference>
<dbReference type="GO" id="GO:0070210">
    <property type="term" value="C:Rpd3L-Expanded complex"/>
    <property type="evidence" value="ECO:0007669"/>
    <property type="project" value="TreeGrafter"/>
</dbReference>
<feature type="compositionally biased region" description="Pro residues" evidence="6">
    <location>
        <begin position="656"/>
        <end position="667"/>
    </location>
</feature>
<dbReference type="SUPFAM" id="SSF57903">
    <property type="entry name" value="FYVE/PHD zinc finger"/>
    <property type="match status" value="1"/>
</dbReference>
<feature type="compositionally biased region" description="Low complexity" evidence="6">
    <location>
        <begin position="1105"/>
        <end position="1125"/>
    </location>
</feature>
<keyword evidence="1" id="KW-0479">Metal-binding</keyword>
<dbReference type="Gene3D" id="3.30.40.10">
    <property type="entry name" value="Zinc/RING finger domain, C3HC4 (zinc finger)"/>
    <property type="match status" value="1"/>
</dbReference>
<dbReference type="Gene3D" id="2.170.270.10">
    <property type="entry name" value="SET domain"/>
    <property type="match status" value="1"/>
</dbReference>
<dbReference type="InterPro" id="IPR046341">
    <property type="entry name" value="SET_dom_sf"/>
</dbReference>
<dbReference type="InterPro" id="IPR019787">
    <property type="entry name" value="Znf_PHD-finger"/>
</dbReference>
<reference evidence="8 9" key="1">
    <citation type="journal article" date="2012" name="Science">
        <title>The Paleozoic origin of enzymatic lignin decomposition reconstructed from 31 fungal genomes.</title>
        <authorList>
            <person name="Floudas D."/>
            <person name="Binder M."/>
            <person name="Riley R."/>
            <person name="Barry K."/>
            <person name="Blanchette R.A."/>
            <person name="Henrissat B."/>
            <person name="Martinez A.T."/>
            <person name="Otillar R."/>
            <person name="Spatafora J.W."/>
            <person name="Yadav J.S."/>
            <person name="Aerts A."/>
            <person name="Benoit I."/>
            <person name="Boyd A."/>
            <person name="Carlson A."/>
            <person name="Copeland A."/>
            <person name="Coutinho P.M."/>
            <person name="de Vries R.P."/>
            <person name="Ferreira P."/>
            <person name="Findley K."/>
            <person name="Foster B."/>
            <person name="Gaskell J."/>
            <person name="Glotzer D."/>
            <person name="Gorecki P."/>
            <person name="Heitman J."/>
            <person name="Hesse C."/>
            <person name="Hori C."/>
            <person name="Igarashi K."/>
            <person name="Jurgens J.A."/>
            <person name="Kallen N."/>
            <person name="Kersten P."/>
            <person name="Kohler A."/>
            <person name="Kuees U."/>
            <person name="Kumar T.K.A."/>
            <person name="Kuo A."/>
            <person name="LaButti K."/>
            <person name="Larrondo L.F."/>
            <person name="Lindquist E."/>
            <person name="Ling A."/>
            <person name="Lombard V."/>
            <person name="Lucas S."/>
            <person name="Lundell T."/>
            <person name="Martin R."/>
            <person name="McLaughlin D.J."/>
            <person name="Morgenstern I."/>
            <person name="Morin E."/>
            <person name="Murat C."/>
            <person name="Nagy L.G."/>
            <person name="Nolan M."/>
            <person name="Ohm R.A."/>
            <person name="Patyshakuliyeva A."/>
            <person name="Rokas A."/>
            <person name="Ruiz-Duenas F.J."/>
            <person name="Sabat G."/>
            <person name="Salamov A."/>
            <person name="Samejima M."/>
            <person name="Schmutz J."/>
            <person name="Slot J.C."/>
            <person name="St John F."/>
            <person name="Stenlid J."/>
            <person name="Sun H."/>
            <person name="Sun S."/>
            <person name="Syed K."/>
            <person name="Tsang A."/>
            <person name="Wiebenga A."/>
            <person name="Young D."/>
            <person name="Pisabarro A."/>
            <person name="Eastwood D.C."/>
            <person name="Martin F."/>
            <person name="Cullen D."/>
            <person name="Grigoriev I.V."/>
            <person name="Hibbett D.S."/>
        </authorList>
    </citation>
    <scope>NUCLEOTIDE SEQUENCE [LARGE SCALE GENOMIC DNA]</scope>
    <source>
        <strain evidence="8 9">MD-104</strain>
    </source>
</reference>
<dbReference type="PANTHER" id="PTHR46462">
    <property type="entry name" value="UPSET, ISOFORM A"/>
    <property type="match status" value="1"/>
</dbReference>
<evidence type="ECO:0000256" key="5">
    <source>
        <dbReference type="PROSITE-ProRule" id="PRU00146"/>
    </source>
</evidence>
<evidence type="ECO:0000313" key="9">
    <source>
        <dbReference type="Proteomes" id="UP000218811"/>
    </source>
</evidence>
<feature type="region of interest" description="Disordered" evidence="6">
    <location>
        <begin position="102"/>
        <end position="157"/>
    </location>
</feature>
<proteinExistence type="predicted"/>
<feature type="compositionally biased region" description="Pro residues" evidence="6">
    <location>
        <begin position="866"/>
        <end position="875"/>
    </location>
</feature>
<dbReference type="SMART" id="SM00249">
    <property type="entry name" value="PHD"/>
    <property type="match status" value="1"/>
</dbReference>
<feature type="compositionally biased region" description="Basic and acidic residues" evidence="6">
    <location>
        <begin position="547"/>
        <end position="566"/>
    </location>
</feature>
<dbReference type="PROSITE" id="PS50016">
    <property type="entry name" value="ZF_PHD_2"/>
    <property type="match status" value="1"/>
</dbReference>
<dbReference type="InterPro" id="IPR011011">
    <property type="entry name" value="Znf_FYVE_PHD"/>
</dbReference>
<feature type="compositionally biased region" description="Polar residues" evidence="6">
    <location>
        <begin position="621"/>
        <end position="631"/>
    </location>
</feature>
<accession>A0A2H3JQ62</accession>
<evidence type="ECO:0000256" key="3">
    <source>
        <dbReference type="ARBA" id="ARBA00022833"/>
    </source>
</evidence>
<feature type="region of interest" description="Disordered" evidence="6">
    <location>
        <begin position="437"/>
        <end position="933"/>
    </location>
</feature>
<protein>
    <recommendedName>
        <fullName evidence="7">PHD-type domain-containing protein</fullName>
    </recommendedName>
</protein>
<keyword evidence="3" id="KW-0862">Zinc</keyword>
<feature type="region of interest" description="Disordered" evidence="6">
    <location>
        <begin position="1000"/>
        <end position="1192"/>
    </location>
</feature>
<sequence length="1192" mass="128904">MRNDATEAALGLLGLGSLSTIPLKRKQSASSTDPLDSSNSDSISCICGFTDDDGFSIGCDSCSRWCHAACFGIVEDDVPEEWQCWQCSPRSVDKERAVRLQKARRRAAAHNQESERHRRRSSPGVDRKGRRVSAVPGDGGGGAHKRKRRPSVVVHHSGEDEHVDIDEPWTHSYVPITKDIVPHDETRDKLRRVATEWRGITAIDAESNASTSSCGGTPVILDSIPSGSQINLRPLSKSSYHPSLSLSVDPSILPPSYAAHASRSIPSSSLVTPFTSTIIPTSAYLSDPLNAYAHLSMPKPFVHLVGPPLDVALDARTAGNQARFVRNGCRPNAVLRPVLCPQKAPSDSEEETLTFGIFALRDLKAHEEVVLGWEWDDGSVIHHLPALIDSPHIFPPHRLQHFRQQLTSMLHALSSTFTTCACGSRARDCAITRMAEFVDSQTPPTPSPSPPSMSVAERDRQDEVDESDQEARFRRKTNLGPLVGAERGFRTRERVPSSGGLTGVEVVPSSSESYFTTPTFGDPLDHHGSSHPAATNPAPNIRSSKGRNSDRKGKARATDETPDDHVSSTYHSLPRRSQSPEGVSEDAESEVKLPPKLRKGWIRKSLDSLRVNHDDSEQTSDETATGTTQPIVTVEHEASADDVKMDVDHEVFDPKQMPPPPLPPPRNPQLSLPTPILPPPARISPSVDARASPSSSFAKLSLFSPSTPDLVPRFANARTPSPSSSRHHRPSPAPVPQDASSEQDILSFGGASPLDTSPASPHLSTPGHDSLPLPDARPPSPTPPPATPSPPRTSPRGSPQPVAEDAMHVDPAVHAQDVNPFGGTDPLPTEGSTPGSHAAPPQQDTGAAGDSVVTTQVQSSTVQPSSPAPPPPPPKVKLSLKDFARRKRQQREEHPEQHVPPTPVVQTVPSSTNVSESTDAVDPASANPTRAQMTQCDVFNDVRRELKTTEAVLSTSTPVICSTEMNTARDHVADKPPASDSLQAKIEMMEDSVPCGLVVVDDRAPRRSPSTAEFVKEDKTDRIVSPRFCTPDENLGREEQARQLGKSKTRPLSRSQSPDSAMSRQNSQEDGEILSPPPPAKTVPYAPRSHSPPTHPRSFHQGGLSPSRHAPPARRPLYPAAPRALQNSSRPLPSGPRALRELNYTPYSPPVSRGPPGVPSIPRGPSADRDRGDWDRDRLWTGRGRGRGGWIR</sequence>
<evidence type="ECO:0000256" key="2">
    <source>
        <dbReference type="ARBA" id="ARBA00022771"/>
    </source>
</evidence>
<feature type="compositionally biased region" description="Basic and acidic residues" evidence="6">
    <location>
        <begin position="1014"/>
        <end position="1024"/>
    </location>
</feature>
<keyword evidence="4" id="KW-0156">Chromatin regulator</keyword>
<dbReference type="InterPro" id="IPR001965">
    <property type="entry name" value="Znf_PHD"/>
</dbReference>
<dbReference type="OMA" id="IKCICSF"/>
<dbReference type="EMBL" id="KB468157">
    <property type="protein sequence ID" value="PCH44296.1"/>
    <property type="molecule type" value="Genomic_DNA"/>
</dbReference>
<feature type="domain" description="PHD-type" evidence="7">
    <location>
        <begin position="42"/>
        <end position="90"/>
    </location>
</feature>
<dbReference type="GO" id="GO:0008270">
    <property type="term" value="F:zinc ion binding"/>
    <property type="evidence" value="ECO:0007669"/>
    <property type="project" value="UniProtKB-KW"/>
</dbReference>
<evidence type="ECO:0000313" key="8">
    <source>
        <dbReference type="EMBL" id="PCH44296.1"/>
    </source>
</evidence>
<organism evidence="8 9">
    <name type="scientific">Wolfiporia cocos (strain MD-104)</name>
    <name type="common">Brown rot fungus</name>
    <dbReference type="NCBI Taxonomy" id="742152"/>
    <lineage>
        <taxon>Eukaryota</taxon>
        <taxon>Fungi</taxon>
        <taxon>Dikarya</taxon>
        <taxon>Basidiomycota</taxon>
        <taxon>Agaricomycotina</taxon>
        <taxon>Agaricomycetes</taxon>
        <taxon>Polyporales</taxon>
        <taxon>Phaeolaceae</taxon>
        <taxon>Wolfiporia</taxon>
    </lineage>
</organism>
<dbReference type="OrthoDB" id="79252at2759"/>
<feature type="compositionally biased region" description="Polar residues" evidence="6">
    <location>
        <begin position="1052"/>
        <end position="1068"/>
    </location>
</feature>
<feature type="compositionally biased region" description="Basic and acidic residues" evidence="6">
    <location>
        <begin position="634"/>
        <end position="653"/>
    </location>
</feature>
<feature type="compositionally biased region" description="Basic and acidic residues" evidence="6">
    <location>
        <begin position="604"/>
        <end position="616"/>
    </location>
</feature>
<name>A0A2H3JQ62_WOLCO</name>
<dbReference type="GO" id="GO:0006355">
    <property type="term" value="P:regulation of DNA-templated transcription"/>
    <property type="evidence" value="ECO:0007669"/>
    <property type="project" value="TreeGrafter"/>
</dbReference>
<evidence type="ECO:0000256" key="1">
    <source>
        <dbReference type="ARBA" id="ARBA00022723"/>
    </source>
</evidence>
<feature type="compositionally biased region" description="Low complexity" evidence="6">
    <location>
        <begin position="1082"/>
        <end position="1092"/>
    </location>
</feature>
<feature type="compositionally biased region" description="Basic and acidic residues" evidence="6">
    <location>
        <begin position="1166"/>
        <end position="1180"/>
    </location>
</feature>
<feature type="compositionally biased region" description="Low complexity" evidence="6">
    <location>
        <begin position="904"/>
        <end position="915"/>
    </location>
</feature>
<dbReference type="GO" id="GO:0006325">
    <property type="term" value="P:chromatin organization"/>
    <property type="evidence" value="ECO:0007669"/>
    <property type="project" value="UniProtKB-KW"/>
</dbReference>
<feature type="compositionally biased region" description="Polar residues" evidence="6">
    <location>
        <begin position="508"/>
        <end position="519"/>
    </location>
</feature>
<feature type="compositionally biased region" description="Low complexity" evidence="6">
    <location>
        <begin position="851"/>
        <end position="865"/>
    </location>
</feature>
<evidence type="ECO:0000259" key="7">
    <source>
        <dbReference type="PROSITE" id="PS50016"/>
    </source>
</evidence>
<feature type="compositionally biased region" description="Polar residues" evidence="6">
    <location>
        <begin position="754"/>
        <end position="763"/>
    </location>
</feature>
<dbReference type="PANTHER" id="PTHR46462:SF3">
    <property type="entry name" value="UPSET, ISOFORM A"/>
    <property type="match status" value="1"/>
</dbReference>
<dbReference type="STRING" id="742152.A0A2H3JQ62"/>
<gene>
    <name evidence="8" type="ORF">WOLCODRAFT_154334</name>
</gene>
<evidence type="ECO:0000256" key="4">
    <source>
        <dbReference type="ARBA" id="ARBA00022853"/>
    </source>
</evidence>
<dbReference type="InterPro" id="IPR013083">
    <property type="entry name" value="Znf_RING/FYVE/PHD"/>
</dbReference>
<dbReference type="Pfam" id="PF20826">
    <property type="entry name" value="PHD_5"/>
    <property type="match status" value="1"/>
</dbReference>
<keyword evidence="9" id="KW-1185">Reference proteome</keyword>
<dbReference type="GO" id="GO:0034967">
    <property type="term" value="C:Set3 complex"/>
    <property type="evidence" value="ECO:0007669"/>
    <property type="project" value="TreeGrafter"/>
</dbReference>